<dbReference type="RefSeq" id="WP_120539567.1">
    <property type="nucleotide sequence ID" value="NZ_RAVZ01000023.1"/>
</dbReference>
<evidence type="ECO:0000313" key="2">
    <source>
        <dbReference type="Proteomes" id="UP000268094"/>
    </source>
</evidence>
<sequence>MRRPLQIICDPNPFCYGAISALRTLAAHLPEASFTVLATGPVREQCDPATFDRILPCDVKDPASVRQHASVLATADLYLAVSNNTNIGLVQELKLPLVFVDILFWMKRQMTPAMRHASGYVIENFPGVDEILERYGRDMVPPKVVGPLIAPPPLRQYRRAPPHLLVNYGGAHSPDIVPGRNTCYPSSMTRLLREVLSSTDLGFEAVTIATGAKAVARIREEGADGDLRVETLPQERYLDVLASSSQLLTSPGLNAPFEGFALGIPTSFLPPQNLTQVCQLAVYQEHDLAPRGLNLTELYPDHPVDPRAPEAEGTARLLELVARFDADVHGRAAVRERVVAQLNRGPAELVRQVSAQEAFMRKLGPPGGATAAEEIRKVLAARPARQRGPR</sequence>
<comment type="caution">
    <text evidence="1">The sequence shown here is derived from an EMBL/GenBank/DDBJ whole genome shotgun (WGS) entry which is preliminary data.</text>
</comment>
<reference evidence="2" key="1">
    <citation type="submission" date="2018-09" db="EMBL/GenBank/DDBJ databases">
        <authorList>
            <person name="Livingstone P.G."/>
            <person name="Whitworth D.E."/>
        </authorList>
    </citation>
    <scope>NUCLEOTIDE SEQUENCE [LARGE SCALE GENOMIC DNA]</scope>
    <source>
        <strain evidence="2">CA054A</strain>
    </source>
</reference>
<gene>
    <name evidence="1" type="ORF">D7V88_05620</name>
</gene>
<protein>
    <recommendedName>
        <fullName evidence="3">Lipid-A-disaccharide synthase</fullName>
    </recommendedName>
</protein>
<proteinExistence type="predicted"/>
<evidence type="ECO:0000313" key="1">
    <source>
        <dbReference type="EMBL" id="RKG92545.1"/>
    </source>
</evidence>
<accession>A0A3A8JAQ6</accession>
<dbReference type="OrthoDB" id="5497619at2"/>
<evidence type="ECO:0008006" key="3">
    <source>
        <dbReference type="Google" id="ProtNLM"/>
    </source>
</evidence>
<keyword evidence="2" id="KW-1185">Reference proteome</keyword>
<dbReference type="Proteomes" id="UP000268094">
    <property type="component" value="Unassembled WGS sequence"/>
</dbReference>
<organism evidence="1 2">
    <name type="scientific">Corallococcus terminator</name>
    <dbReference type="NCBI Taxonomy" id="2316733"/>
    <lineage>
        <taxon>Bacteria</taxon>
        <taxon>Pseudomonadati</taxon>
        <taxon>Myxococcota</taxon>
        <taxon>Myxococcia</taxon>
        <taxon>Myxococcales</taxon>
        <taxon>Cystobacterineae</taxon>
        <taxon>Myxococcaceae</taxon>
        <taxon>Corallococcus</taxon>
    </lineage>
</organism>
<dbReference type="EMBL" id="RAVZ01000023">
    <property type="protein sequence ID" value="RKG92545.1"/>
    <property type="molecule type" value="Genomic_DNA"/>
</dbReference>
<name>A0A3A8JAQ6_9BACT</name>
<dbReference type="AlphaFoldDB" id="A0A3A8JAQ6"/>